<dbReference type="Gene3D" id="3.10.450.50">
    <property type="match status" value="1"/>
</dbReference>
<feature type="non-terminal residue" evidence="1">
    <location>
        <position position="1"/>
    </location>
</feature>
<dbReference type="Pfam" id="PF07366">
    <property type="entry name" value="SnoaL"/>
    <property type="match status" value="1"/>
</dbReference>
<dbReference type="EMBL" id="UINC01007505">
    <property type="protein sequence ID" value="SVA33691.1"/>
    <property type="molecule type" value="Genomic_DNA"/>
</dbReference>
<dbReference type="PANTHER" id="PTHR38436">
    <property type="entry name" value="POLYKETIDE CYCLASE SNOAL-LIKE DOMAIN"/>
    <property type="match status" value="1"/>
</dbReference>
<evidence type="ECO:0008006" key="2">
    <source>
        <dbReference type="Google" id="ProtNLM"/>
    </source>
</evidence>
<organism evidence="1">
    <name type="scientific">marine metagenome</name>
    <dbReference type="NCBI Taxonomy" id="408172"/>
    <lineage>
        <taxon>unclassified sequences</taxon>
        <taxon>metagenomes</taxon>
        <taxon>ecological metagenomes</taxon>
    </lineage>
</organism>
<dbReference type="InterPro" id="IPR032710">
    <property type="entry name" value="NTF2-like_dom_sf"/>
</dbReference>
<dbReference type="SUPFAM" id="SSF54427">
    <property type="entry name" value="NTF2-like"/>
    <property type="match status" value="1"/>
</dbReference>
<evidence type="ECO:0000313" key="1">
    <source>
        <dbReference type="EMBL" id="SVA33691.1"/>
    </source>
</evidence>
<sequence length="131" mass="14907">VRRWFDEIYSKKRVELMNELHAEDYVWRGPGGVTITSRDGMRELLGVYTAAFPDVDFTVEDQMSDGDQVVTRWTARATHSGEFDGIQPTGNSIMFTGITISRLENGRLVEEWENFDELSLMRQIGAVPSSD</sequence>
<dbReference type="GO" id="GO:0030638">
    <property type="term" value="P:polyketide metabolic process"/>
    <property type="evidence" value="ECO:0007669"/>
    <property type="project" value="InterPro"/>
</dbReference>
<protein>
    <recommendedName>
        <fullName evidence="2">SnoaL-like domain-containing protein</fullName>
    </recommendedName>
</protein>
<dbReference type="AlphaFoldDB" id="A0A381V156"/>
<dbReference type="InterPro" id="IPR009959">
    <property type="entry name" value="Cyclase_SnoaL-like"/>
</dbReference>
<name>A0A381V156_9ZZZZ</name>
<dbReference type="PANTHER" id="PTHR38436:SF1">
    <property type="entry name" value="ESTER CYCLASE"/>
    <property type="match status" value="1"/>
</dbReference>
<proteinExistence type="predicted"/>
<reference evidence="1" key="1">
    <citation type="submission" date="2018-05" db="EMBL/GenBank/DDBJ databases">
        <authorList>
            <person name="Lanie J.A."/>
            <person name="Ng W.-L."/>
            <person name="Kazmierczak K.M."/>
            <person name="Andrzejewski T.M."/>
            <person name="Davidsen T.M."/>
            <person name="Wayne K.J."/>
            <person name="Tettelin H."/>
            <person name="Glass J.I."/>
            <person name="Rusch D."/>
            <person name="Podicherti R."/>
            <person name="Tsui H.-C.T."/>
            <person name="Winkler M.E."/>
        </authorList>
    </citation>
    <scope>NUCLEOTIDE SEQUENCE</scope>
</reference>
<gene>
    <name evidence="1" type="ORF">METZ01_LOCUS86545</name>
</gene>
<accession>A0A381V156</accession>